<dbReference type="GO" id="GO:0022857">
    <property type="term" value="F:transmembrane transporter activity"/>
    <property type="evidence" value="ECO:0000318"/>
    <property type="project" value="GO_Central"/>
</dbReference>
<keyword evidence="9" id="KW-1185">Reference proteome</keyword>
<dbReference type="GO" id="GO:0015833">
    <property type="term" value="P:peptide transport"/>
    <property type="evidence" value="ECO:0007669"/>
    <property type="project" value="UniProtKB-KW"/>
</dbReference>
<dbReference type="SUPFAM" id="SSF103473">
    <property type="entry name" value="MFS general substrate transporter"/>
    <property type="match status" value="1"/>
</dbReference>
<dbReference type="eggNOG" id="KOG1237">
    <property type="taxonomic scope" value="Eukaryota"/>
</dbReference>
<dbReference type="InterPro" id="IPR000109">
    <property type="entry name" value="POT_fam"/>
</dbReference>
<protein>
    <recommendedName>
        <fullName evidence="10">Major facilitator superfamily (MFS) profile domain-containing protein</fullName>
    </recommendedName>
</protein>
<dbReference type="FunFam" id="1.20.1250.20:FF:000813">
    <property type="entry name" value="Solute carrier family 15 member 4"/>
    <property type="match status" value="1"/>
</dbReference>
<feature type="transmembrane region" description="Helical" evidence="7">
    <location>
        <begin position="476"/>
        <end position="498"/>
    </location>
</feature>
<feature type="transmembrane region" description="Helical" evidence="7">
    <location>
        <begin position="50"/>
        <end position="76"/>
    </location>
</feature>
<feature type="transmembrane region" description="Helical" evidence="7">
    <location>
        <begin position="389"/>
        <end position="406"/>
    </location>
</feature>
<dbReference type="CTD" id="6758087"/>
<dbReference type="EMBL" id="DS985258">
    <property type="protein sequence ID" value="EDV20617.1"/>
    <property type="molecule type" value="Genomic_DNA"/>
</dbReference>
<dbReference type="KEGG" id="tad:TRIADDRAFT_31599"/>
<keyword evidence="4" id="KW-0813">Transport</keyword>
<dbReference type="GO" id="GO:0016020">
    <property type="term" value="C:membrane"/>
    <property type="evidence" value="ECO:0000318"/>
    <property type="project" value="GO_Central"/>
</dbReference>
<reference evidence="8 9" key="1">
    <citation type="journal article" date="2008" name="Nature">
        <title>The Trichoplax genome and the nature of placozoans.</title>
        <authorList>
            <person name="Srivastava M."/>
            <person name="Begovic E."/>
            <person name="Chapman J."/>
            <person name="Putnam N.H."/>
            <person name="Hellsten U."/>
            <person name="Kawashima T."/>
            <person name="Kuo A."/>
            <person name="Mitros T."/>
            <person name="Salamov A."/>
            <person name="Carpenter M.L."/>
            <person name="Signorovitch A.Y."/>
            <person name="Moreno M.A."/>
            <person name="Kamm K."/>
            <person name="Grimwood J."/>
            <person name="Schmutz J."/>
            <person name="Shapiro H."/>
            <person name="Grigoriev I.V."/>
            <person name="Buss L.W."/>
            <person name="Schierwater B."/>
            <person name="Dellaporta S.L."/>
            <person name="Rokhsar D.S."/>
        </authorList>
    </citation>
    <scope>NUCLEOTIDE SEQUENCE [LARGE SCALE GENOMIC DNA]</scope>
    <source>
        <strain evidence="8 9">Grell-BS-1999</strain>
    </source>
</reference>
<evidence type="ECO:0000313" key="9">
    <source>
        <dbReference type="Proteomes" id="UP000009022"/>
    </source>
</evidence>
<evidence type="ECO:0000256" key="1">
    <source>
        <dbReference type="ARBA" id="ARBA00004141"/>
    </source>
</evidence>
<dbReference type="InterPro" id="IPR036259">
    <property type="entry name" value="MFS_trans_sf"/>
</dbReference>
<keyword evidence="6 7" id="KW-0472">Membrane</keyword>
<feature type="transmembrane region" description="Helical" evidence="7">
    <location>
        <begin position="347"/>
        <end position="368"/>
    </location>
</feature>
<gene>
    <name evidence="8" type="ORF">TRIADDRAFT_31599</name>
</gene>
<dbReference type="GO" id="GO:0055085">
    <property type="term" value="P:transmembrane transport"/>
    <property type="evidence" value="ECO:0000318"/>
    <property type="project" value="GO_Central"/>
</dbReference>
<evidence type="ECO:0000256" key="5">
    <source>
        <dbReference type="ARBA" id="ARBA00022989"/>
    </source>
</evidence>
<feature type="transmembrane region" description="Helical" evidence="7">
    <location>
        <begin position="193"/>
        <end position="213"/>
    </location>
</feature>
<dbReference type="FunCoup" id="B3S9B4">
    <property type="interactions" value="1304"/>
</dbReference>
<evidence type="ECO:0000256" key="7">
    <source>
        <dbReference type="SAM" id="Phobius"/>
    </source>
</evidence>
<sequence>MSAETPTETTTLLGQQECAKINISSSDEAVQAKIVNPSKDAQSIPNRIKIIVLCILFTEFAESIAFYSIAANLILFANTHLGFTNTQAATLSFIYVGTGYALPILSGYLADSHLGQYNTMYLGGLIYIAGILTVFLMTVPYQLPFSTSAKTSYFIVGLILVAIGTGGIKSNISPFGASQLESCGPVYVQRFFAWFYFSLNLGSLISFTVVAYIQQNVSFFYGFMIPSIAMILAVAVFASARKYYELYTPKGSLLGEALSITYQSFKVRLSKRTNIIDKSNIQSFFDYAKKENGGKFDAHQVNRIKPLGRVIPVFLLIVLFRTVYFQMSTTWFIQGESMNLQLGNIKLPVALLSTFDIISVMIFIPVVNYGVYPAYQKIFGKRISRFRRMGTGMVFAALAMLVAGIVESNRLKNVYENPLPQTVSGKTFNASANITVLAQVPQFALIGLGETFTSVTGFEFAYSEAPEELKGIMTGLYLLAIGLGGFIGPLVITIINAITYDPKVVNSKWIPKNTNNGHLDYYFYFLAGISYSSVLIK</sequence>
<dbReference type="Proteomes" id="UP000009022">
    <property type="component" value="Unassembled WGS sequence"/>
</dbReference>
<dbReference type="Pfam" id="PF00854">
    <property type="entry name" value="PTR2"/>
    <property type="match status" value="1"/>
</dbReference>
<name>B3S9B4_TRIAD</name>
<evidence type="ECO:0000256" key="6">
    <source>
        <dbReference type="ARBA" id="ARBA00023136"/>
    </source>
</evidence>
<evidence type="ECO:0000256" key="2">
    <source>
        <dbReference type="ARBA" id="ARBA00005982"/>
    </source>
</evidence>
<dbReference type="AlphaFoldDB" id="B3S9B4"/>
<organism evidence="8 9">
    <name type="scientific">Trichoplax adhaerens</name>
    <name type="common">Trichoplax reptans</name>
    <dbReference type="NCBI Taxonomy" id="10228"/>
    <lineage>
        <taxon>Eukaryota</taxon>
        <taxon>Metazoa</taxon>
        <taxon>Placozoa</taxon>
        <taxon>Uniplacotomia</taxon>
        <taxon>Trichoplacea</taxon>
        <taxon>Trichoplacidae</taxon>
        <taxon>Trichoplax</taxon>
    </lineage>
</organism>
<keyword evidence="5 7" id="KW-1133">Transmembrane helix</keyword>
<accession>B3S9B4</accession>
<evidence type="ECO:0000313" key="8">
    <source>
        <dbReference type="EMBL" id="EDV20617.1"/>
    </source>
</evidence>
<dbReference type="PANTHER" id="PTHR11654">
    <property type="entry name" value="OLIGOPEPTIDE TRANSPORTER-RELATED"/>
    <property type="match status" value="1"/>
</dbReference>
<feature type="transmembrane region" description="Helical" evidence="7">
    <location>
        <begin position="519"/>
        <end position="536"/>
    </location>
</feature>
<comment type="subcellular location">
    <subcellularLocation>
        <location evidence="1">Membrane</location>
        <topology evidence="1">Multi-pass membrane protein</topology>
    </subcellularLocation>
</comment>
<evidence type="ECO:0000256" key="4">
    <source>
        <dbReference type="ARBA" id="ARBA00022856"/>
    </source>
</evidence>
<feature type="transmembrane region" description="Helical" evidence="7">
    <location>
        <begin position="310"/>
        <end position="327"/>
    </location>
</feature>
<evidence type="ECO:0000256" key="3">
    <source>
        <dbReference type="ARBA" id="ARBA00022692"/>
    </source>
</evidence>
<dbReference type="InParanoid" id="B3S9B4"/>
<feature type="transmembrane region" description="Helical" evidence="7">
    <location>
        <begin position="121"/>
        <end position="141"/>
    </location>
</feature>
<dbReference type="HOGENOM" id="CLU_009313_4_1_1"/>
<feature type="transmembrane region" description="Helical" evidence="7">
    <location>
        <begin position="88"/>
        <end position="109"/>
    </location>
</feature>
<feature type="transmembrane region" description="Helical" evidence="7">
    <location>
        <begin position="153"/>
        <end position="172"/>
    </location>
</feature>
<keyword evidence="4" id="KW-0571">Peptide transport</keyword>
<keyword evidence="4" id="KW-0653">Protein transport</keyword>
<evidence type="ECO:0008006" key="10">
    <source>
        <dbReference type="Google" id="ProtNLM"/>
    </source>
</evidence>
<dbReference type="PhylomeDB" id="B3S9B4"/>
<dbReference type="Gene3D" id="1.20.1250.20">
    <property type="entry name" value="MFS general substrate transporter like domains"/>
    <property type="match status" value="1"/>
</dbReference>
<proteinExistence type="inferred from homology"/>
<comment type="similarity">
    <text evidence="2">Belongs to the major facilitator superfamily. Proton-dependent oligopeptide transporter (POT/PTR) (TC 2.A.17) family.</text>
</comment>
<dbReference type="OMA" id="DSYMGNV"/>
<dbReference type="OrthoDB" id="8904098at2759"/>
<dbReference type="GeneID" id="6758087"/>
<feature type="transmembrane region" description="Helical" evidence="7">
    <location>
        <begin position="219"/>
        <end position="240"/>
    </location>
</feature>
<keyword evidence="3 7" id="KW-0812">Transmembrane</keyword>
<dbReference type="RefSeq" id="XP_002116817.1">
    <property type="nucleotide sequence ID" value="XM_002116781.1"/>
</dbReference>